<accession>A0AAD4JG47</accession>
<proteinExistence type="predicted"/>
<evidence type="ECO:0000313" key="1">
    <source>
        <dbReference type="EMBL" id="KAH6833234.1"/>
    </source>
</evidence>
<reference evidence="1 2" key="1">
    <citation type="journal article" date="2021" name="Nat. Commun.">
        <title>Incipient diploidization of the medicinal plant Perilla within 10,000 years.</title>
        <authorList>
            <person name="Zhang Y."/>
            <person name="Shen Q."/>
            <person name="Leng L."/>
            <person name="Zhang D."/>
            <person name="Chen S."/>
            <person name="Shi Y."/>
            <person name="Ning Z."/>
            <person name="Chen S."/>
        </authorList>
    </citation>
    <scope>NUCLEOTIDE SEQUENCE [LARGE SCALE GENOMIC DNA]</scope>
    <source>
        <strain evidence="2">cv. PC099</strain>
    </source>
</reference>
<dbReference type="AlphaFoldDB" id="A0AAD4JG47"/>
<comment type="caution">
    <text evidence="1">The sequence shown here is derived from an EMBL/GenBank/DDBJ whole genome shotgun (WGS) entry which is preliminary data.</text>
</comment>
<keyword evidence="2" id="KW-1185">Reference proteome</keyword>
<organism evidence="1 2">
    <name type="scientific">Perilla frutescens var. hirtella</name>
    <name type="common">Perilla citriodora</name>
    <name type="synonym">Perilla setoyensis</name>
    <dbReference type="NCBI Taxonomy" id="608512"/>
    <lineage>
        <taxon>Eukaryota</taxon>
        <taxon>Viridiplantae</taxon>
        <taxon>Streptophyta</taxon>
        <taxon>Embryophyta</taxon>
        <taxon>Tracheophyta</taxon>
        <taxon>Spermatophyta</taxon>
        <taxon>Magnoliopsida</taxon>
        <taxon>eudicotyledons</taxon>
        <taxon>Gunneridae</taxon>
        <taxon>Pentapetalae</taxon>
        <taxon>asterids</taxon>
        <taxon>lamiids</taxon>
        <taxon>Lamiales</taxon>
        <taxon>Lamiaceae</taxon>
        <taxon>Nepetoideae</taxon>
        <taxon>Elsholtzieae</taxon>
        <taxon>Perilla</taxon>
    </lineage>
</organism>
<name>A0AAD4JG47_PERFH</name>
<protein>
    <submittedName>
        <fullName evidence="1">Uncharacterized protein</fullName>
    </submittedName>
</protein>
<sequence length="79" mass="9069">MKVKRRYRLPVCEANYKTSLFRGSQQISLLMNMHLMSGSNIFVHCDYILVATIFDIGRGILPGVEMKFLSMNRLSKISV</sequence>
<dbReference type="EMBL" id="SDAM02000059">
    <property type="protein sequence ID" value="KAH6833234.1"/>
    <property type="molecule type" value="Genomic_DNA"/>
</dbReference>
<dbReference type="Proteomes" id="UP001190926">
    <property type="component" value="Unassembled WGS sequence"/>
</dbReference>
<gene>
    <name evidence="1" type="ORF">C2S53_008962</name>
</gene>
<evidence type="ECO:0000313" key="2">
    <source>
        <dbReference type="Proteomes" id="UP001190926"/>
    </source>
</evidence>